<dbReference type="Proteomes" id="UP000525078">
    <property type="component" value="Unassembled WGS sequence"/>
</dbReference>
<accession>A0A7J6FUF5</accession>
<evidence type="ECO:0000313" key="3">
    <source>
        <dbReference type="EMBL" id="KAF4373313.1"/>
    </source>
</evidence>
<evidence type="ECO:0000313" key="1">
    <source>
        <dbReference type="EMBL" id="KAF4358530.1"/>
    </source>
</evidence>
<dbReference type="Pfam" id="PF01344">
    <property type="entry name" value="Kelch_1"/>
    <property type="match status" value="1"/>
</dbReference>
<dbReference type="SMART" id="SM00612">
    <property type="entry name" value="Kelch"/>
    <property type="match status" value="1"/>
</dbReference>
<sequence length="120" mass="12981">MFSIGHFKSFGRASPLEGFVSEFERTTVSVSSSSKFIRVVVVVLRKLGDGLVLGGYNGQNVTSSVEIFDPRNGSWMMGDSMNDSRGYSAAAVIEDTIYAIGGIKGDNENLETVSLIFPFL</sequence>
<dbReference type="EMBL" id="JAATIQ010000382">
    <property type="protein sequence ID" value="KAF4358530.1"/>
    <property type="molecule type" value="Genomic_DNA"/>
</dbReference>
<dbReference type="Proteomes" id="UP000583929">
    <property type="component" value="Unassembled WGS sequence"/>
</dbReference>
<keyword evidence="6" id="KW-1185">Reference proteome</keyword>
<dbReference type="GO" id="GO:0034976">
    <property type="term" value="P:response to endoplasmic reticulum stress"/>
    <property type="evidence" value="ECO:0007669"/>
    <property type="project" value="InterPro"/>
</dbReference>
<organism evidence="4 6">
    <name type="scientific">Cannabis sativa</name>
    <name type="common">Hemp</name>
    <name type="synonym">Marijuana</name>
    <dbReference type="NCBI Taxonomy" id="3483"/>
    <lineage>
        <taxon>Eukaryota</taxon>
        <taxon>Viridiplantae</taxon>
        <taxon>Streptophyta</taxon>
        <taxon>Embryophyta</taxon>
        <taxon>Tracheophyta</taxon>
        <taxon>Spermatophyta</taxon>
        <taxon>Magnoliopsida</taxon>
        <taxon>eudicotyledons</taxon>
        <taxon>Gunneridae</taxon>
        <taxon>Pentapetalae</taxon>
        <taxon>rosids</taxon>
        <taxon>fabids</taxon>
        <taxon>Rosales</taxon>
        <taxon>Cannabaceae</taxon>
        <taxon>Cannabis</taxon>
    </lineage>
</organism>
<evidence type="ECO:0000313" key="6">
    <source>
        <dbReference type="Proteomes" id="UP000583929"/>
    </source>
</evidence>
<dbReference type="EMBL" id="JAATIQ010000169">
    <property type="protein sequence ID" value="KAF4374383.1"/>
    <property type="molecule type" value="Genomic_DNA"/>
</dbReference>
<dbReference type="PANTHER" id="PTHR46034:SF7">
    <property type="entry name" value="INFLUENZA VIRUS NS1A-BINDING PROTEIN"/>
    <property type="match status" value="1"/>
</dbReference>
<name>A0A7J6FUF5_CANSA</name>
<reference evidence="5 6" key="1">
    <citation type="journal article" date="2020" name="bioRxiv">
        <title>Sequence and annotation of 42 cannabis genomes reveals extensive copy number variation in cannabinoid synthesis and pathogen resistance genes.</title>
        <authorList>
            <person name="Mckernan K.J."/>
            <person name="Helbert Y."/>
            <person name="Kane L.T."/>
            <person name="Ebling H."/>
            <person name="Zhang L."/>
            <person name="Liu B."/>
            <person name="Eaton Z."/>
            <person name="Mclaughlin S."/>
            <person name="Kingan S."/>
            <person name="Baybayan P."/>
            <person name="Concepcion G."/>
            <person name="Jordan M."/>
            <person name="Riva A."/>
            <person name="Barbazuk W."/>
            <person name="Harkins T."/>
        </authorList>
    </citation>
    <scope>NUCLEOTIDE SEQUENCE [LARGE SCALE GENOMIC DNA]</scope>
    <source>
        <strain evidence="5 6">cv. Jamaican Lion 4</strain>
        <strain evidence="4">Father</strain>
        <strain evidence="2">Mother</strain>
        <tissue evidence="4">Leaf</tissue>
    </source>
</reference>
<protein>
    <submittedName>
        <fullName evidence="4">Uncharacterized protein</fullName>
    </submittedName>
</protein>
<proteinExistence type="predicted"/>
<dbReference type="InterPro" id="IPR015915">
    <property type="entry name" value="Kelch-typ_b-propeller"/>
</dbReference>
<evidence type="ECO:0000313" key="5">
    <source>
        <dbReference type="Proteomes" id="UP000525078"/>
    </source>
</evidence>
<dbReference type="InterPro" id="IPR044832">
    <property type="entry name" value="NRP-like"/>
</dbReference>
<gene>
    <name evidence="2" type="ORF">F8388_002756</name>
    <name evidence="3" type="ORF">F8388_026144</name>
    <name evidence="4" type="ORF">G4B88_026270</name>
    <name evidence="1" type="ORF">G4B88_028379</name>
</gene>
<dbReference type="SUPFAM" id="SSF117281">
    <property type="entry name" value="Kelch motif"/>
    <property type="match status" value="1"/>
</dbReference>
<evidence type="ECO:0000313" key="4">
    <source>
        <dbReference type="EMBL" id="KAF4374383.1"/>
    </source>
</evidence>
<dbReference type="InterPro" id="IPR006652">
    <property type="entry name" value="Kelch_1"/>
</dbReference>
<dbReference type="EMBL" id="JAATIP010000156">
    <property type="protein sequence ID" value="KAF4365886.1"/>
    <property type="molecule type" value="Genomic_DNA"/>
</dbReference>
<dbReference type="EMBL" id="JAATIP010000100">
    <property type="protein sequence ID" value="KAF4373313.1"/>
    <property type="molecule type" value="Genomic_DNA"/>
</dbReference>
<dbReference type="Gene3D" id="2.120.10.80">
    <property type="entry name" value="Kelch-type beta propeller"/>
    <property type="match status" value="1"/>
</dbReference>
<dbReference type="PANTHER" id="PTHR46034">
    <property type="match status" value="1"/>
</dbReference>
<dbReference type="AlphaFoldDB" id="A0A7J6FUF5"/>
<evidence type="ECO:0000313" key="2">
    <source>
        <dbReference type="EMBL" id="KAF4365886.1"/>
    </source>
</evidence>
<comment type="caution">
    <text evidence="4">The sequence shown here is derived from an EMBL/GenBank/DDBJ whole genome shotgun (WGS) entry which is preliminary data.</text>
</comment>